<dbReference type="InterPro" id="IPR033640">
    <property type="entry name" value="FAR_C"/>
</dbReference>
<dbReference type="EMBL" id="NEVH01003505">
    <property type="protein sequence ID" value="PNF40527.1"/>
    <property type="molecule type" value="Genomic_DNA"/>
</dbReference>
<keyword evidence="4" id="KW-0521">NADP</keyword>
<dbReference type="GO" id="GO:0102965">
    <property type="term" value="F:alcohol-forming long-chain fatty acyl-CoA reductase activity"/>
    <property type="evidence" value="ECO:0007669"/>
    <property type="project" value="UniProtKB-EC"/>
</dbReference>
<comment type="similarity">
    <text evidence="1 4">Belongs to the fatty acyl-CoA reductase family.</text>
</comment>
<keyword evidence="8" id="KW-1185">Reference proteome</keyword>
<accession>A0A2J7RI64</accession>
<reference evidence="7 8" key="1">
    <citation type="submission" date="2017-12" db="EMBL/GenBank/DDBJ databases">
        <title>Hemimetabolous genomes reveal molecular basis of termite eusociality.</title>
        <authorList>
            <person name="Harrison M.C."/>
            <person name="Jongepier E."/>
            <person name="Robertson H.M."/>
            <person name="Arning N."/>
            <person name="Bitard-Feildel T."/>
            <person name="Chao H."/>
            <person name="Childers C.P."/>
            <person name="Dinh H."/>
            <person name="Doddapaneni H."/>
            <person name="Dugan S."/>
            <person name="Gowin J."/>
            <person name="Greiner C."/>
            <person name="Han Y."/>
            <person name="Hu H."/>
            <person name="Hughes D.S.T."/>
            <person name="Huylmans A.-K."/>
            <person name="Kemena C."/>
            <person name="Kremer L.P.M."/>
            <person name="Lee S.L."/>
            <person name="Lopez-Ezquerra A."/>
            <person name="Mallet L."/>
            <person name="Monroy-Kuhn J.M."/>
            <person name="Moser A."/>
            <person name="Murali S.C."/>
            <person name="Muzny D.M."/>
            <person name="Otani S."/>
            <person name="Piulachs M.-D."/>
            <person name="Poelchau M."/>
            <person name="Qu J."/>
            <person name="Schaub F."/>
            <person name="Wada-Katsumata A."/>
            <person name="Worley K.C."/>
            <person name="Xie Q."/>
            <person name="Ylla G."/>
            <person name="Poulsen M."/>
            <person name="Gibbs R.A."/>
            <person name="Schal C."/>
            <person name="Richards S."/>
            <person name="Belles X."/>
            <person name="Korb J."/>
            <person name="Bornberg-Bauer E."/>
        </authorList>
    </citation>
    <scope>NUCLEOTIDE SEQUENCE [LARGE SCALE GENOMIC DNA]</scope>
    <source>
        <tissue evidence="7">Whole body</tissue>
    </source>
</reference>
<evidence type="ECO:0000313" key="8">
    <source>
        <dbReference type="Proteomes" id="UP000235965"/>
    </source>
</evidence>
<evidence type="ECO:0000256" key="4">
    <source>
        <dbReference type="RuleBase" id="RU363097"/>
    </source>
</evidence>
<evidence type="ECO:0000259" key="6">
    <source>
        <dbReference type="Pfam" id="PF07993"/>
    </source>
</evidence>
<evidence type="ECO:0000259" key="5">
    <source>
        <dbReference type="Pfam" id="PF03015"/>
    </source>
</evidence>
<gene>
    <name evidence="7" type="ORF">B7P43_G08166</name>
</gene>
<dbReference type="OrthoDB" id="429813at2759"/>
<dbReference type="PANTHER" id="PTHR11011:SF24">
    <property type="entry name" value="FATTY ACYL-COA REDUCTASE"/>
    <property type="match status" value="1"/>
</dbReference>
<dbReference type="AlphaFoldDB" id="A0A2J7RI64"/>
<comment type="catalytic activity">
    <reaction evidence="4">
        <text>a long-chain fatty acyl-CoA + 2 NADPH + 2 H(+) = a long-chain primary fatty alcohol + 2 NADP(+) + CoA</text>
        <dbReference type="Rhea" id="RHEA:52716"/>
        <dbReference type="ChEBI" id="CHEBI:15378"/>
        <dbReference type="ChEBI" id="CHEBI:57287"/>
        <dbReference type="ChEBI" id="CHEBI:57783"/>
        <dbReference type="ChEBI" id="CHEBI:58349"/>
        <dbReference type="ChEBI" id="CHEBI:77396"/>
        <dbReference type="ChEBI" id="CHEBI:83139"/>
        <dbReference type="EC" id="1.2.1.84"/>
    </reaction>
</comment>
<evidence type="ECO:0000256" key="2">
    <source>
        <dbReference type="ARBA" id="ARBA00022516"/>
    </source>
</evidence>
<evidence type="ECO:0000256" key="3">
    <source>
        <dbReference type="ARBA" id="ARBA00023098"/>
    </source>
</evidence>
<keyword evidence="4" id="KW-0472">Membrane</keyword>
<dbReference type="CDD" id="cd09071">
    <property type="entry name" value="FAR_C"/>
    <property type="match status" value="1"/>
</dbReference>
<keyword evidence="3 4" id="KW-0443">Lipid metabolism</keyword>
<feature type="transmembrane region" description="Helical" evidence="4">
    <location>
        <begin position="379"/>
        <end position="399"/>
    </location>
</feature>
<dbReference type="InterPro" id="IPR036291">
    <property type="entry name" value="NAD(P)-bd_dom_sf"/>
</dbReference>
<proteinExistence type="inferred from homology"/>
<feature type="domain" description="Thioester reductase (TE)" evidence="6">
    <location>
        <begin position="62"/>
        <end position="202"/>
    </location>
</feature>
<keyword evidence="4" id="KW-1133">Transmembrane helix</keyword>
<sequence length="422" mass="47890">MATIPEFFQAKNIFVTGGTGFIGKVLLEKILRSCPDVGNIYILLRSKRGKDLKERLTDLTNLPVLVHISTVYCICDRKVVEEVIYPPHADWRDIINIVENTDEHILDVLTPKILGNLPNTYVFTKSLAEHVVKDLGENLPIVIIRPSIVISTLNDPFPGWIENFNGPVGLLIASGKGIVRVALGSPDTVVDYMTVDFAVKIICIAAWEKARSSNLNPAVYNASSGKLKQITLKLLLDIGLEVTAENPLGNMLWKPSVYITDNRIIYFWTMILLHLIPAILVDSLLKFAGKKPLLLRIQKRIFLASMALFHFASNSWYLKNDMMLWLIDQVLPADKEFQMKEIHNVDVKEYFTSATKGALVYLLKEPEDRTQARRIYTRFWWLDAILRVVIIISLLWIVYHSEVQQHALASICTFVKNIIHGD</sequence>
<dbReference type="GO" id="GO:0035336">
    <property type="term" value="P:long-chain fatty-acyl-CoA metabolic process"/>
    <property type="evidence" value="ECO:0007669"/>
    <property type="project" value="TreeGrafter"/>
</dbReference>
<dbReference type="Pfam" id="PF03015">
    <property type="entry name" value="Sterile"/>
    <property type="match status" value="1"/>
</dbReference>
<dbReference type="GO" id="GO:0005777">
    <property type="term" value="C:peroxisome"/>
    <property type="evidence" value="ECO:0007669"/>
    <property type="project" value="TreeGrafter"/>
</dbReference>
<keyword evidence="4" id="KW-0560">Oxidoreductase</keyword>
<evidence type="ECO:0000256" key="1">
    <source>
        <dbReference type="ARBA" id="ARBA00005928"/>
    </source>
</evidence>
<keyword evidence="2 4" id="KW-0444">Lipid biosynthesis</keyword>
<dbReference type="PANTHER" id="PTHR11011">
    <property type="entry name" value="MALE STERILITY PROTEIN 2-RELATED"/>
    <property type="match status" value="1"/>
</dbReference>
<dbReference type="GO" id="GO:0080019">
    <property type="term" value="F:alcohol-forming very long-chain fatty acyl-CoA reductase activity"/>
    <property type="evidence" value="ECO:0007669"/>
    <property type="project" value="InterPro"/>
</dbReference>
<feature type="transmembrane region" description="Helical" evidence="4">
    <location>
        <begin position="265"/>
        <end position="289"/>
    </location>
</feature>
<name>A0A2J7RI64_9NEOP</name>
<dbReference type="EC" id="1.2.1.84" evidence="4"/>
<dbReference type="Gene3D" id="3.40.50.720">
    <property type="entry name" value="NAD(P)-binding Rossmann-like Domain"/>
    <property type="match status" value="2"/>
</dbReference>
<dbReference type="InterPro" id="IPR026055">
    <property type="entry name" value="FAR"/>
</dbReference>
<dbReference type="Pfam" id="PF07993">
    <property type="entry name" value="NAD_binding_4"/>
    <property type="match status" value="2"/>
</dbReference>
<dbReference type="InterPro" id="IPR013120">
    <property type="entry name" value="FAR_NAD-bd"/>
</dbReference>
<feature type="domain" description="Fatty acyl-CoA reductase C-terminal" evidence="5">
    <location>
        <begin position="273"/>
        <end position="365"/>
    </location>
</feature>
<evidence type="ECO:0000313" key="7">
    <source>
        <dbReference type="EMBL" id="PNF40527.1"/>
    </source>
</evidence>
<feature type="domain" description="Thioester reductase (TE)" evidence="6">
    <location>
        <begin position="15"/>
        <end position="59"/>
    </location>
</feature>
<organism evidence="7 8">
    <name type="scientific">Cryptotermes secundus</name>
    <dbReference type="NCBI Taxonomy" id="105785"/>
    <lineage>
        <taxon>Eukaryota</taxon>
        <taxon>Metazoa</taxon>
        <taxon>Ecdysozoa</taxon>
        <taxon>Arthropoda</taxon>
        <taxon>Hexapoda</taxon>
        <taxon>Insecta</taxon>
        <taxon>Pterygota</taxon>
        <taxon>Neoptera</taxon>
        <taxon>Polyneoptera</taxon>
        <taxon>Dictyoptera</taxon>
        <taxon>Blattodea</taxon>
        <taxon>Blattoidea</taxon>
        <taxon>Termitoidae</taxon>
        <taxon>Kalotermitidae</taxon>
        <taxon>Cryptotermitinae</taxon>
        <taxon>Cryptotermes</taxon>
    </lineage>
</organism>
<comment type="caution">
    <text evidence="7">The sequence shown here is derived from an EMBL/GenBank/DDBJ whole genome shotgun (WGS) entry which is preliminary data.</text>
</comment>
<feature type="transmembrane region" description="Helical" evidence="4">
    <location>
        <begin position="301"/>
        <end position="318"/>
    </location>
</feature>
<protein>
    <recommendedName>
        <fullName evidence="4">Fatty acyl-CoA reductase</fullName>
        <ecNumber evidence="4">1.2.1.84</ecNumber>
    </recommendedName>
</protein>
<dbReference type="Proteomes" id="UP000235965">
    <property type="component" value="Unassembled WGS sequence"/>
</dbReference>
<dbReference type="SUPFAM" id="SSF51735">
    <property type="entry name" value="NAD(P)-binding Rossmann-fold domains"/>
    <property type="match status" value="1"/>
</dbReference>
<comment type="function">
    <text evidence="4">Catalyzes the reduction of fatty acyl-CoA to fatty alcohols.</text>
</comment>
<keyword evidence="4" id="KW-0812">Transmembrane</keyword>